<reference evidence="10 11" key="1">
    <citation type="submission" date="2019-03" db="EMBL/GenBank/DDBJ databases">
        <title>Genomic Encyclopedia of Type Strains, Phase III (KMG-III): the genomes of soil and plant-associated and newly described type strains.</title>
        <authorList>
            <person name="Whitman W."/>
        </authorList>
    </citation>
    <scope>NUCLEOTIDE SEQUENCE [LARGE SCALE GENOMIC DNA]</scope>
    <source>
        <strain evidence="10 11">VKM Ac-2573</strain>
    </source>
</reference>
<dbReference type="Pfam" id="PF00072">
    <property type="entry name" value="Response_reg"/>
    <property type="match status" value="1"/>
</dbReference>
<dbReference type="InterPro" id="IPR001789">
    <property type="entry name" value="Sig_transdc_resp-reg_receiver"/>
</dbReference>
<dbReference type="SUPFAM" id="SSF52172">
    <property type="entry name" value="CheY-like"/>
    <property type="match status" value="1"/>
</dbReference>
<evidence type="ECO:0000313" key="10">
    <source>
        <dbReference type="EMBL" id="TDW78063.1"/>
    </source>
</evidence>
<comment type="caution">
    <text evidence="10">The sequence shown here is derived from an EMBL/GenBank/DDBJ whole genome shotgun (WGS) entry which is preliminary data.</text>
</comment>
<dbReference type="PANTHER" id="PTHR48111">
    <property type="entry name" value="REGULATOR OF RPOS"/>
    <property type="match status" value="1"/>
</dbReference>
<dbReference type="GO" id="GO:0000156">
    <property type="term" value="F:phosphorelay response regulator activity"/>
    <property type="evidence" value="ECO:0007669"/>
    <property type="project" value="TreeGrafter"/>
</dbReference>
<dbReference type="PROSITE" id="PS50110">
    <property type="entry name" value="RESPONSE_REGULATORY"/>
    <property type="match status" value="1"/>
</dbReference>
<dbReference type="Gene3D" id="1.10.10.10">
    <property type="entry name" value="Winged helix-like DNA-binding domain superfamily/Winged helix DNA-binding domain"/>
    <property type="match status" value="1"/>
</dbReference>
<dbReference type="InterPro" id="IPR011006">
    <property type="entry name" value="CheY-like_superfamily"/>
</dbReference>
<dbReference type="EMBL" id="SODP01000001">
    <property type="protein sequence ID" value="TDW78063.1"/>
    <property type="molecule type" value="Genomic_DNA"/>
</dbReference>
<dbReference type="InterPro" id="IPR001867">
    <property type="entry name" value="OmpR/PhoB-type_DNA-bd"/>
</dbReference>
<name>A0A4R8CPJ8_9ACTN</name>
<keyword evidence="5" id="KW-0804">Transcription</keyword>
<proteinExistence type="predicted"/>
<evidence type="ECO:0000256" key="4">
    <source>
        <dbReference type="ARBA" id="ARBA00023125"/>
    </source>
</evidence>
<dbReference type="RefSeq" id="WP_134103576.1">
    <property type="nucleotide sequence ID" value="NZ_SODP01000001.1"/>
</dbReference>
<dbReference type="Proteomes" id="UP000295146">
    <property type="component" value="Unassembled WGS sequence"/>
</dbReference>
<dbReference type="Pfam" id="PF00486">
    <property type="entry name" value="Trans_reg_C"/>
    <property type="match status" value="1"/>
</dbReference>
<accession>A0A4R8CPJ8</accession>
<dbReference type="InterPro" id="IPR039420">
    <property type="entry name" value="WalR-like"/>
</dbReference>
<keyword evidence="3" id="KW-0805">Transcription regulation</keyword>
<organism evidence="10 11">
    <name type="scientific">Kribbella pratensis</name>
    <dbReference type="NCBI Taxonomy" id="2512112"/>
    <lineage>
        <taxon>Bacteria</taxon>
        <taxon>Bacillati</taxon>
        <taxon>Actinomycetota</taxon>
        <taxon>Actinomycetes</taxon>
        <taxon>Propionibacteriales</taxon>
        <taxon>Kribbellaceae</taxon>
        <taxon>Kribbella</taxon>
    </lineage>
</organism>
<dbReference type="AlphaFoldDB" id="A0A4R8CPJ8"/>
<dbReference type="GO" id="GO:0000976">
    <property type="term" value="F:transcription cis-regulatory region binding"/>
    <property type="evidence" value="ECO:0007669"/>
    <property type="project" value="TreeGrafter"/>
</dbReference>
<protein>
    <submittedName>
        <fullName evidence="10">DNA-binding response OmpR family regulator</fullName>
    </submittedName>
</protein>
<dbReference type="PANTHER" id="PTHR48111:SF1">
    <property type="entry name" value="TWO-COMPONENT RESPONSE REGULATOR ORR33"/>
    <property type="match status" value="1"/>
</dbReference>
<feature type="domain" description="Response regulatory" evidence="8">
    <location>
        <begin position="3"/>
        <end position="117"/>
    </location>
</feature>
<evidence type="ECO:0000256" key="3">
    <source>
        <dbReference type="ARBA" id="ARBA00023015"/>
    </source>
</evidence>
<dbReference type="GO" id="GO:0006355">
    <property type="term" value="P:regulation of DNA-templated transcription"/>
    <property type="evidence" value="ECO:0007669"/>
    <property type="project" value="InterPro"/>
</dbReference>
<feature type="domain" description="OmpR/PhoB-type" evidence="9">
    <location>
        <begin position="126"/>
        <end position="220"/>
    </location>
</feature>
<evidence type="ECO:0000256" key="6">
    <source>
        <dbReference type="PROSITE-ProRule" id="PRU00169"/>
    </source>
</evidence>
<dbReference type="GO" id="GO:0005829">
    <property type="term" value="C:cytosol"/>
    <property type="evidence" value="ECO:0007669"/>
    <property type="project" value="TreeGrafter"/>
</dbReference>
<dbReference type="SMART" id="SM00448">
    <property type="entry name" value="REC"/>
    <property type="match status" value="1"/>
</dbReference>
<dbReference type="SMART" id="SM00862">
    <property type="entry name" value="Trans_reg_C"/>
    <property type="match status" value="1"/>
</dbReference>
<evidence type="ECO:0000256" key="1">
    <source>
        <dbReference type="ARBA" id="ARBA00022553"/>
    </source>
</evidence>
<dbReference type="CDD" id="cd00383">
    <property type="entry name" value="trans_reg_C"/>
    <property type="match status" value="1"/>
</dbReference>
<feature type="DNA-binding region" description="OmpR/PhoB-type" evidence="7">
    <location>
        <begin position="126"/>
        <end position="220"/>
    </location>
</feature>
<feature type="modified residue" description="4-aspartylphosphate" evidence="6">
    <location>
        <position position="52"/>
    </location>
</feature>
<keyword evidence="2" id="KW-0902">Two-component regulatory system</keyword>
<evidence type="ECO:0000259" key="9">
    <source>
        <dbReference type="PROSITE" id="PS51755"/>
    </source>
</evidence>
<evidence type="ECO:0000256" key="7">
    <source>
        <dbReference type="PROSITE-ProRule" id="PRU01091"/>
    </source>
</evidence>
<evidence type="ECO:0000256" key="2">
    <source>
        <dbReference type="ARBA" id="ARBA00023012"/>
    </source>
</evidence>
<dbReference type="PROSITE" id="PS51755">
    <property type="entry name" value="OMPR_PHOB"/>
    <property type="match status" value="1"/>
</dbReference>
<dbReference type="Gene3D" id="3.40.50.2300">
    <property type="match status" value="1"/>
</dbReference>
<evidence type="ECO:0000256" key="5">
    <source>
        <dbReference type="ARBA" id="ARBA00023163"/>
    </source>
</evidence>
<keyword evidence="11" id="KW-1185">Reference proteome</keyword>
<keyword evidence="1 6" id="KW-0597">Phosphoprotein</keyword>
<dbReference type="OrthoDB" id="9812490at2"/>
<keyword evidence="4 7" id="KW-0238">DNA-binding</keyword>
<sequence>MTKILVIDDEPDLIRFVRRALEAEGYQVLSSTDGLGGLRLALEHRPALIVLDLVMPGMHGEAVLSALLAQDSGYRILVLSATADVQLRISCLEQGAVDFLAKPFAIRELIARVRGRLGEDATNRRKNKLRVGDMVLDLEARQLLVDGQPTVLAKREFLLLRHLMRNPDVVCSRQELLSEVWGYDFDPSTNVVDVCVGRLRSKLRPDLIVTVRNVGYQLQSA</sequence>
<gene>
    <name evidence="10" type="ORF">EV653_3252</name>
</gene>
<dbReference type="GO" id="GO:0032993">
    <property type="term" value="C:protein-DNA complex"/>
    <property type="evidence" value="ECO:0007669"/>
    <property type="project" value="TreeGrafter"/>
</dbReference>
<evidence type="ECO:0000313" key="11">
    <source>
        <dbReference type="Proteomes" id="UP000295146"/>
    </source>
</evidence>
<evidence type="ECO:0000259" key="8">
    <source>
        <dbReference type="PROSITE" id="PS50110"/>
    </source>
</evidence>
<dbReference type="InterPro" id="IPR036388">
    <property type="entry name" value="WH-like_DNA-bd_sf"/>
</dbReference>